<dbReference type="PANTHER" id="PTHR47874">
    <property type="entry name" value="EXPRESSED PROTEIN"/>
    <property type="match status" value="1"/>
</dbReference>
<accession>A0A835V6G9</accession>
<dbReference type="InterPro" id="IPR002885">
    <property type="entry name" value="PPR_rpt"/>
</dbReference>
<evidence type="ECO:0000256" key="3">
    <source>
        <dbReference type="PROSITE-ProRule" id="PRU00708"/>
    </source>
</evidence>
<dbReference type="PANTHER" id="PTHR47874:SF4">
    <property type="entry name" value="EXPRESSED PROTEIN"/>
    <property type="match status" value="1"/>
</dbReference>
<dbReference type="InterPro" id="IPR011990">
    <property type="entry name" value="TPR-like_helical_dom_sf"/>
</dbReference>
<evidence type="ECO:0000313" key="4">
    <source>
        <dbReference type="EMBL" id="KAG0485530.1"/>
    </source>
</evidence>
<evidence type="ECO:0000256" key="1">
    <source>
        <dbReference type="ARBA" id="ARBA00007626"/>
    </source>
</evidence>
<proteinExistence type="inferred from homology"/>
<dbReference type="Pfam" id="PF13812">
    <property type="entry name" value="PPR_3"/>
    <property type="match status" value="1"/>
</dbReference>
<comment type="caution">
    <text evidence="4">The sequence shown here is derived from an EMBL/GenBank/DDBJ whole genome shotgun (WGS) entry which is preliminary data.</text>
</comment>
<dbReference type="InterPro" id="IPR044179">
    <property type="entry name" value="PPR5-like"/>
</dbReference>
<dbReference type="Proteomes" id="UP000636800">
    <property type="component" value="Unassembled WGS sequence"/>
</dbReference>
<keyword evidence="5" id="KW-1185">Reference proteome</keyword>
<dbReference type="GO" id="GO:0003729">
    <property type="term" value="F:mRNA binding"/>
    <property type="evidence" value="ECO:0007669"/>
    <property type="project" value="InterPro"/>
</dbReference>
<dbReference type="PROSITE" id="PS51375">
    <property type="entry name" value="PPR"/>
    <property type="match status" value="2"/>
</dbReference>
<evidence type="ECO:0008006" key="6">
    <source>
        <dbReference type="Google" id="ProtNLM"/>
    </source>
</evidence>
<name>A0A835V6G9_VANPL</name>
<feature type="repeat" description="PPR" evidence="3">
    <location>
        <begin position="166"/>
        <end position="200"/>
    </location>
</feature>
<dbReference type="EMBL" id="JADCNL010000004">
    <property type="protein sequence ID" value="KAG0485530.1"/>
    <property type="molecule type" value="Genomic_DNA"/>
</dbReference>
<organism evidence="4 5">
    <name type="scientific">Vanilla planifolia</name>
    <name type="common">Vanilla</name>
    <dbReference type="NCBI Taxonomy" id="51239"/>
    <lineage>
        <taxon>Eukaryota</taxon>
        <taxon>Viridiplantae</taxon>
        <taxon>Streptophyta</taxon>
        <taxon>Embryophyta</taxon>
        <taxon>Tracheophyta</taxon>
        <taxon>Spermatophyta</taxon>
        <taxon>Magnoliopsida</taxon>
        <taxon>Liliopsida</taxon>
        <taxon>Asparagales</taxon>
        <taxon>Orchidaceae</taxon>
        <taxon>Vanilloideae</taxon>
        <taxon>Vanilleae</taxon>
        <taxon>Vanilla</taxon>
    </lineage>
</organism>
<dbReference type="NCBIfam" id="TIGR00756">
    <property type="entry name" value="PPR"/>
    <property type="match status" value="1"/>
</dbReference>
<dbReference type="AlphaFoldDB" id="A0A835V6G9"/>
<evidence type="ECO:0000256" key="2">
    <source>
        <dbReference type="ARBA" id="ARBA00022737"/>
    </source>
</evidence>
<evidence type="ECO:0000313" key="5">
    <source>
        <dbReference type="Proteomes" id="UP000636800"/>
    </source>
</evidence>
<protein>
    <recommendedName>
        <fullName evidence="6">Pentatricopeptide repeat-containing protein</fullName>
    </recommendedName>
</protein>
<dbReference type="Pfam" id="PF01535">
    <property type="entry name" value="PPR"/>
    <property type="match status" value="1"/>
</dbReference>
<reference evidence="4 5" key="1">
    <citation type="journal article" date="2020" name="Nat. Food">
        <title>A phased Vanilla planifolia genome enables genetic improvement of flavour and production.</title>
        <authorList>
            <person name="Hasing T."/>
            <person name="Tang H."/>
            <person name="Brym M."/>
            <person name="Khazi F."/>
            <person name="Huang T."/>
            <person name="Chambers A.H."/>
        </authorList>
    </citation>
    <scope>NUCLEOTIDE SEQUENCE [LARGE SCALE GENOMIC DNA]</scope>
    <source>
        <tissue evidence="4">Leaf</tissue>
    </source>
</reference>
<sequence length="453" mass="51808">MAVVARFLPFTIKGFRRQIQTAVAVGDGLAARLLRERDSSIKAVLDSECSAPHHEGEGEYFWDSLVVRLGEFSPRKAQLILEWKLEKLLSEDVRTYDQYLRLILHSSKLNNLSFAMKVFTSIEGHGLSPNTEIFNALVSTSLSVGNFVTALSLFEIMQWSDNAKPDLATYNYFISMYSRQGDDRGMKGWYSAAKQSGFLPNIQTYELLIVGHVRSENFKDADMFYQELLRSKISPNSQILNAMLEGSCREKDAWRVRELIEYIMKEGWSLSKPLVEMVIQLHLEQGLAEDLIEFLDLLKPTTDSISQPSVYSSFIRFYAVLDKLDDMECLIGRMLNDGMMFTNKEDVEVVICSYFRKKAFEKLDLFLGRMQENGRGCHLHWQRVRFSFLFFLVLLSLDSPLTMSQRLSTFARGARKSIESSELEFPNGVELRLPALSMSASEALDADLDLVRF</sequence>
<dbReference type="Gene3D" id="1.25.40.10">
    <property type="entry name" value="Tetratricopeptide repeat domain"/>
    <property type="match status" value="1"/>
</dbReference>
<gene>
    <name evidence="4" type="ORF">HPP92_009609</name>
</gene>
<feature type="repeat" description="PPR" evidence="3">
    <location>
        <begin position="201"/>
        <end position="235"/>
    </location>
</feature>
<comment type="similarity">
    <text evidence="1">Belongs to the PPR family. P subfamily.</text>
</comment>
<keyword evidence="2" id="KW-0677">Repeat</keyword>